<dbReference type="InterPro" id="IPR010799">
    <property type="entry name" value="MlrC_C"/>
</dbReference>
<evidence type="ECO:0008006" key="4">
    <source>
        <dbReference type="Google" id="ProtNLM"/>
    </source>
</evidence>
<dbReference type="Pfam" id="PF07171">
    <property type="entry name" value="MlrC_C"/>
    <property type="match status" value="1"/>
</dbReference>
<dbReference type="PIRSF" id="PIRSF012702">
    <property type="entry name" value="UCP012702"/>
    <property type="match status" value="1"/>
</dbReference>
<evidence type="ECO:0000313" key="3">
    <source>
        <dbReference type="EMBL" id="CUS54469.1"/>
    </source>
</evidence>
<dbReference type="Pfam" id="PF07364">
    <property type="entry name" value="DUF1485"/>
    <property type="match status" value="1"/>
</dbReference>
<reference evidence="3" key="1">
    <citation type="submission" date="2015-10" db="EMBL/GenBank/DDBJ databases">
        <authorList>
            <person name="Gilbert D.G."/>
        </authorList>
    </citation>
    <scope>NUCLEOTIDE SEQUENCE</scope>
</reference>
<feature type="domain" description="Microcystin LR degradation protein MlrC C-terminal" evidence="1">
    <location>
        <begin position="297"/>
        <end position="477"/>
    </location>
</feature>
<sequence length="492" mass="53743">MRVLIAMMKHETNTFSPVPTDLTRFKNWAYYTGTDVLDQFGGTNTPTGAYIDHARKRGCEMVTPLATEAMPSGPVHRDVYEHMVQTILAPIEEQPFDVALLDLHGAMVAEDEADGEGGLLSRIRAVQPDLPIAVTLDLHCNLTQRMIDNCTMMIGFKTYPHVDMYEVGDQIAQVMFRALEGKVSPVMVWGNRPVLAQTLCMGTADVPMSGLQDMTRKLEREGLLAATFFGGFPMADIHDAGISAVVVGDGDEVQARSACDRLLDGGWSERAGFIYSGRPLDLAISDARQYTEGPVLLLDHADNVGSGGTADVMEVIREVHKQELENVAVGVVWDPVAVKKMQEAGLGNRVSIDLGGKTDMPSIGRSGEAFHVEGRVASLSDGIWTVEGPMYTGVEVSTGPTAVLDTGRIRIVVVSFHHEPWDSGIFSNNGINPTECRYLLLKSRIHYRAGFQPIARATIRCDGHGVTTSRNDQLDYQAIRRPIYPLDDNATA</sequence>
<proteinExistence type="predicted"/>
<name>A0A160TV38_9ZZZZ</name>
<feature type="domain" description="Microcystin LR degradation protein MlrC N-terminal" evidence="2">
    <location>
        <begin position="2"/>
        <end position="287"/>
    </location>
</feature>
<organism evidence="3">
    <name type="scientific">hydrothermal vent metagenome</name>
    <dbReference type="NCBI Taxonomy" id="652676"/>
    <lineage>
        <taxon>unclassified sequences</taxon>
        <taxon>metagenomes</taxon>
        <taxon>ecological metagenomes</taxon>
    </lineage>
</organism>
<protein>
    <recommendedName>
        <fullName evidence="4">MlrC</fullName>
    </recommendedName>
</protein>
<dbReference type="AlphaFoldDB" id="A0A160TV38"/>
<dbReference type="EMBL" id="CZRL01000104">
    <property type="protein sequence ID" value="CUS54469.1"/>
    <property type="molecule type" value="Genomic_DNA"/>
</dbReference>
<gene>
    <name evidence="3" type="ORF">MGWOODY_XGa797</name>
</gene>
<dbReference type="InterPro" id="IPR009197">
    <property type="entry name" value="MlrC"/>
</dbReference>
<dbReference type="InterPro" id="IPR015995">
    <property type="entry name" value="MlrC_N"/>
</dbReference>
<evidence type="ECO:0000259" key="2">
    <source>
        <dbReference type="Pfam" id="PF07364"/>
    </source>
</evidence>
<evidence type="ECO:0000259" key="1">
    <source>
        <dbReference type="Pfam" id="PF07171"/>
    </source>
</evidence>
<accession>A0A160TV38</accession>